<evidence type="ECO:0000256" key="2">
    <source>
        <dbReference type="ARBA" id="ARBA00005585"/>
    </source>
</evidence>
<comment type="caution">
    <text evidence="10">The sequence shown here is derived from an EMBL/GenBank/DDBJ whole genome shotgun (WGS) entry which is preliminary data.</text>
</comment>
<keyword evidence="5 8" id="KW-0472">Membrane</keyword>
<feature type="transmembrane region" description="Helical" evidence="8">
    <location>
        <begin position="782"/>
        <end position="803"/>
    </location>
</feature>
<dbReference type="SUPFAM" id="SSF82866">
    <property type="entry name" value="Multidrug efflux transporter AcrB transmembrane domain"/>
    <property type="match status" value="2"/>
</dbReference>
<name>A0AAD4NGS7_9BILA</name>
<comment type="subcellular location">
    <subcellularLocation>
        <location evidence="1">Membrane</location>
        <topology evidence="1">Multi-pass membrane protein</topology>
    </subcellularLocation>
</comment>
<dbReference type="InterPro" id="IPR000731">
    <property type="entry name" value="SSD"/>
</dbReference>
<protein>
    <submittedName>
        <fullName evidence="10">Patched family domain-containing protein</fullName>
    </submittedName>
</protein>
<evidence type="ECO:0000256" key="5">
    <source>
        <dbReference type="ARBA" id="ARBA00023136"/>
    </source>
</evidence>
<feature type="transmembrane region" description="Helical" evidence="8">
    <location>
        <begin position="312"/>
        <end position="337"/>
    </location>
</feature>
<feature type="transmembrane region" description="Helical" evidence="8">
    <location>
        <begin position="358"/>
        <end position="380"/>
    </location>
</feature>
<feature type="transmembrane region" description="Helical" evidence="8">
    <location>
        <begin position="463"/>
        <end position="481"/>
    </location>
</feature>
<keyword evidence="11" id="KW-1185">Reference proteome</keyword>
<dbReference type="PANTHER" id="PTHR10796">
    <property type="entry name" value="PATCHED-RELATED"/>
    <property type="match status" value="1"/>
</dbReference>
<accession>A0AAD4NGS7</accession>
<dbReference type="EMBL" id="JAKKPZ010000002">
    <property type="protein sequence ID" value="KAI1725332.1"/>
    <property type="molecule type" value="Genomic_DNA"/>
</dbReference>
<feature type="region of interest" description="Disordered" evidence="7">
    <location>
        <begin position="828"/>
        <end position="856"/>
    </location>
</feature>
<dbReference type="GO" id="GO:0018996">
    <property type="term" value="P:molting cycle, collagen and cuticulin-based cuticle"/>
    <property type="evidence" value="ECO:0007669"/>
    <property type="project" value="TreeGrafter"/>
</dbReference>
<keyword evidence="6" id="KW-0325">Glycoprotein</keyword>
<comment type="similarity">
    <text evidence="2">Belongs to the patched family.</text>
</comment>
<dbReference type="GO" id="GO:0006897">
    <property type="term" value="P:endocytosis"/>
    <property type="evidence" value="ECO:0007669"/>
    <property type="project" value="TreeGrafter"/>
</dbReference>
<evidence type="ECO:0000256" key="4">
    <source>
        <dbReference type="ARBA" id="ARBA00022989"/>
    </source>
</evidence>
<dbReference type="PANTHER" id="PTHR10796:SF108">
    <property type="entry name" value="SSD DOMAIN-CONTAINING PROTEIN"/>
    <property type="match status" value="1"/>
</dbReference>
<feature type="transmembrane region" description="Helical" evidence="8">
    <location>
        <begin position="665"/>
        <end position="687"/>
    </location>
</feature>
<evidence type="ECO:0000313" key="10">
    <source>
        <dbReference type="EMBL" id="KAI1725332.1"/>
    </source>
</evidence>
<evidence type="ECO:0000256" key="7">
    <source>
        <dbReference type="SAM" id="MobiDB-lite"/>
    </source>
</evidence>
<feature type="compositionally biased region" description="Polar residues" evidence="7">
    <location>
        <begin position="847"/>
        <end position="856"/>
    </location>
</feature>
<dbReference type="Gene3D" id="1.20.1640.10">
    <property type="entry name" value="Multidrug efflux transporter AcrB transmembrane domain"/>
    <property type="match status" value="2"/>
</dbReference>
<proteinExistence type="inferred from homology"/>
<dbReference type="PROSITE" id="PS50156">
    <property type="entry name" value="SSD"/>
    <property type="match status" value="1"/>
</dbReference>
<evidence type="ECO:0000313" key="11">
    <source>
        <dbReference type="Proteomes" id="UP001201812"/>
    </source>
</evidence>
<evidence type="ECO:0000256" key="8">
    <source>
        <dbReference type="SAM" id="Phobius"/>
    </source>
</evidence>
<keyword evidence="3 8" id="KW-0812">Transmembrane</keyword>
<evidence type="ECO:0000256" key="6">
    <source>
        <dbReference type="ARBA" id="ARBA00023180"/>
    </source>
</evidence>
<feature type="domain" description="SSD" evidence="9">
    <location>
        <begin position="254"/>
        <end position="414"/>
    </location>
</feature>
<evidence type="ECO:0000259" key="9">
    <source>
        <dbReference type="PROSITE" id="PS50156"/>
    </source>
</evidence>
<organism evidence="10 11">
    <name type="scientific">Ditylenchus destructor</name>
    <dbReference type="NCBI Taxonomy" id="166010"/>
    <lineage>
        <taxon>Eukaryota</taxon>
        <taxon>Metazoa</taxon>
        <taxon>Ecdysozoa</taxon>
        <taxon>Nematoda</taxon>
        <taxon>Chromadorea</taxon>
        <taxon>Rhabditida</taxon>
        <taxon>Tylenchina</taxon>
        <taxon>Tylenchomorpha</taxon>
        <taxon>Sphaerularioidea</taxon>
        <taxon>Anguinidae</taxon>
        <taxon>Anguininae</taxon>
        <taxon>Ditylenchus</taxon>
    </lineage>
</organism>
<dbReference type="GO" id="GO:0030659">
    <property type="term" value="C:cytoplasmic vesicle membrane"/>
    <property type="evidence" value="ECO:0007669"/>
    <property type="project" value="TreeGrafter"/>
</dbReference>
<sequence length="856" mass="95585">MFDHLNRAWAGIISRHPHIHIWASIAVIALFSAHLVNLKIENDIRASFSPASSQATYESLVYKEFYNLTTLPQRAFMLFSAKDGGSMLRYNQLSDVHKMHEEFMSVLRKRDSQTGDRGCDPLCNLNRPFHIISSRLLDIYANKTSRKDMDKFLLDYPVSMYRDVPLFIGMNLLGPSLTNGKIFPQNNSRIVSVRTIILWYFSRSDTTELKDRLRKATLALFESAKKGKHLQYVDFEIFGDEIANSEMVRGAIEATVLMTIGFLLLLVFITFTIYRKMKHMSKWAIPVVVFASVLCPFLASLAAFGALTWLGFYTYTIMCVTPFLICGIGVDDAFILLQSWNQHQNIHDLRRRLALVMVHVGPSISITSLTNSVAFGIGYATPTPQMSLFCLCTSIAVFLDYLLTFTLLAPIILLVSPKDKQPVATNSQTSTNLVPSVAADSKTEIPMAIRKYSAFLHSTTGRIIAFMSLILLYIVALMGVLNMKSNFEPSKAFPSDSPLSSSMASIRAVFDEFFPINVIVNRPPDITDVQDYAHFNRMLWKFLGMSNYSYKPSYDHLDLFLEQLDYPPTIKLEKLQNGTKALKAFQFTVIAKEMSEWSTRAMVEQQVRDILSGFPEFNATIYDGDSAVLNLLLTVKIDLIGSITVTVVCMVIICSFFIPDQIGVGIIGLTISSICFTLVGLISWWGADLDPVTIVDVLLATGFSVDYTAHVAHQFYTKSGKTEERIGMQLLLMKNLFNLNISAISLHEMMSPMLAAGTSTVLCMLPLFLISTYAIVAFAKTVLVVVTSGLAHGLFFMPVLLCCMTPRDENQLLQYCWAKSVEKHKSPAQAAAATRAGNVPTSEPLLSLQTTKTDAD</sequence>
<evidence type="ECO:0000256" key="1">
    <source>
        <dbReference type="ARBA" id="ARBA00004141"/>
    </source>
</evidence>
<evidence type="ECO:0000256" key="3">
    <source>
        <dbReference type="ARBA" id="ARBA00022692"/>
    </source>
</evidence>
<keyword evidence="4 8" id="KW-1133">Transmembrane helix</keyword>
<feature type="transmembrane region" description="Helical" evidence="8">
    <location>
        <begin position="639"/>
        <end position="658"/>
    </location>
</feature>
<feature type="transmembrane region" description="Helical" evidence="8">
    <location>
        <begin position="386"/>
        <end position="415"/>
    </location>
</feature>
<reference evidence="10" key="1">
    <citation type="submission" date="2022-01" db="EMBL/GenBank/DDBJ databases">
        <title>Genome Sequence Resource for Two Populations of Ditylenchus destructor, the Migratory Endoparasitic Phytonematode.</title>
        <authorList>
            <person name="Zhang H."/>
            <person name="Lin R."/>
            <person name="Xie B."/>
        </authorList>
    </citation>
    <scope>NUCLEOTIDE SEQUENCE</scope>
    <source>
        <strain evidence="10">BazhouSP</strain>
    </source>
</reference>
<dbReference type="InterPro" id="IPR051697">
    <property type="entry name" value="Patched_domain-protein"/>
</dbReference>
<gene>
    <name evidence="10" type="ORF">DdX_01988</name>
</gene>
<dbReference type="Pfam" id="PF02460">
    <property type="entry name" value="Patched"/>
    <property type="match status" value="1"/>
</dbReference>
<feature type="transmembrane region" description="Helical" evidence="8">
    <location>
        <begin position="254"/>
        <end position="274"/>
    </location>
</feature>
<feature type="transmembrane region" description="Helical" evidence="8">
    <location>
        <begin position="283"/>
        <end position="306"/>
    </location>
</feature>
<dbReference type="Proteomes" id="UP001201812">
    <property type="component" value="Unassembled WGS sequence"/>
</dbReference>
<dbReference type="AlphaFoldDB" id="A0AAD4NGS7"/>
<dbReference type="InterPro" id="IPR003392">
    <property type="entry name" value="PTHD_SSD"/>
</dbReference>
<dbReference type="GO" id="GO:0005886">
    <property type="term" value="C:plasma membrane"/>
    <property type="evidence" value="ECO:0007669"/>
    <property type="project" value="TreeGrafter"/>
</dbReference>
<feature type="transmembrane region" description="Helical" evidence="8">
    <location>
        <begin position="753"/>
        <end position="776"/>
    </location>
</feature>